<evidence type="ECO:0000313" key="3">
    <source>
        <dbReference type="EMBL" id="AJW80147.1"/>
    </source>
</evidence>
<dbReference type="GO" id="GO:0005829">
    <property type="term" value="C:cytosol"/>
    <property type="evidence" value="ECO:0007669"/>
    <property type="project" value="UniProtKB-ARBA"/>
</dbReference>
<evidence type="ECO:0000256" key="1">
    <source>
        <dbReference type="ARBA" id="ARBA00023002"/>
    </source>
</evidence>
<name>A0A0D5CLL5_9MICO</name>
<dbReference type="EMBL" id="CP011043">
    <property type="protein sequence ID" value="AJW80147.1"/>
    <property type="molecule type" value="Genomic_DNA"/>
</dbReference>
<organism evidence="3 4">
    <name type="scientific">Clavibacter michiganensis subsp. insidiosus</name>
    <dbReference type="NCBI Taxonomy" id="33014"/>
    <lineage>
        <taxon>Bacteria</taxon>
        <taxon>Bacillati</taxon>
        <taxon>Actinomycetota</taxon>
        <taxon>Actinomycetes</taxon>
        <taxon>Micrococcales</taxon>
        <taxon>Microbacteriaceae</taxon>
        <taxon>Clavibacter</taxon>
    </lineage>
</organism>
<dbReference type="PANTHER" id="PTHR43364:SF6">
    <property type="entry name" value="OXIDOREDUCTASE-RELATED"/>
    <property type="match status" value="1"/>
</dbReference>
<dbReference type="OrthoDB" id="9768793at2"/>
<dbReference type="CDD" id="cd19081">
    <property type="entry name" value="AKR_AKR9C1"/>
    <property type="match status" value="1"/>
</dbReference>
<dbReference type="InterPro" id="IPR023210">
    <property type="entry name" value="NADP_OxRdtase_dom"/>
</dbReference>
<dbReference type="PRINTS" id="PR00069">
    <property type="entry name" value="ALDKETRDTASE"/>
</dbReference>
<dbReference type="Pfam" id="PF00248">
    <property type="entry name" value="Aldo_ket_red"/>
    <property type="match status" value="1"/>
</dbReference>
<evidence type="ECO:0000259" key="2">
    <source>
        <dbReference type="Pfam" id="PF00248"/>
    </source>
</evidence>
<keyword evidence="1" id="KW-0560">Oxidoreductase</keyword>
<dbReference type="FunFam" id="3.20.20.100:FF:000004">
    <property type="entry name" value="Oxidoreductase, aldo/keto reductase"/>
    <property type="match status" value="1"/>
</dbReference>
<gene>
    <name evidence="3" type="ORF">VO01_14385</name>
</gene>
<evidence type="ECO:0000313" key="4">
    <source>
        <dbReference type="Proteomes" id="UP000032604"/>
    </source>
</evidence>
<dbReference type="PATRIC" id="fig|33014.5.peg.2970"/>
<dbReference type="GO" id="GO:0016491">
    <property type="term" value="F:oxidoreductase activity"/>
    <property type="evidence" value="ECO:0007669"/>
    <property type="project" value="UniProtKB-KW"/>
</dbReference>
<reference evidence="3 4" key="1">
    <citation type="journal article" date="2015" name="Genome Announc.">
        <title>Complete Genome Sequence of Clavibacter michiganensis subsp. insidiosus R1-1 Using PacBio Single-Molecule Real-Time Technology.</title>
        <authorList>
            <person name="Lu Y."/>
            <person name="Samac D.A."/>
            <person name="Glazebrook J."/>
            <person name="Ishimaru C.A."/>
        </authorList>
    </citation>
    <scope>NUCLEOTIDE SEQUENCE [LARGE SCALE GENOMIC DNA]</scope>
    <source>
        <strain evidence="3 4">R1-1</strain>
    </source>
</reference>
<dbReference type="SUPFAM" id="SSF51430">
    <property type="entry name" value="NAD(P)-linked oxidoreductase"/>
    <property type="match status" value="1"/>
</dbReference>
<dbReference type="HOGENOM" id="CLU_023205_2_0_11"/>
<dbReference type="RefSeq" id="WP_045529880.1">
    <property type="nucleotide sequence ID" value="NZ_CP011043.1"/>
</dbReference>
<dbReference type="InterPro" id="IPR050523">
    <property type="entry name" value="AKR_Detox_Biosynth"/>
</dbReference>
<dbReference type="AlphaFoldDB" id="A0A0D5CLL5"/>
<proteinExistence type="predicted"/>
<dbReference type="InterPro" id="IPR036812">
    <property type="entry name" value="NAD(P)_OxRdtase_dom_sf"/>
</dbReference>
<dbReference type="Proteomes" id="UP000032604">
    <property type="component" value="Chromosome"/>
</dbReference>
<dbReference type="KEGG" id="cmh:VO01_14385"/>
<sequence length="312" mass="33105">MSNPARVPLGSSGLEVLPLSFGGNVFGWTADEATSFQLLDAYVAAGGNFIDTADVYSAWKPGNSGGESEEIIGRWLAARGRPDDLVIATKVGAHEAAKGTSRDSVRRGVEASLRRLGVDAIDLYYAHVDDQDTPIEETVTALAELVAEGKVRAIGASNFTAERLQAALDVSAREGVARFEVLQNRYNLVARDDYEGALADLLVREGIASAPYSSLASGFLTGKYRGAEVDSPRAGAASKYYDDHGRALLEVLDRVAEAHGVSVTTVSLAWLRAQPSVTAPIASARDLTQLPDLLASVELELTADEIRDLSAV</sequence>
<dbReference type="PANTHER" id="PTHR43364">
    <property type="entry name" value="NADH-SPECIFIC METHYLGLYOXAL REDUCTASE-RELATED"/>
    <property type="match status" value="1"/>
</dbReference>
<dbReference type="Gene3D" id="3.20.20.100">
    <property type="entry name" value="NADP-dependent oxidoreductase domain"/>
    <property type="match status" value="1"/>
</dbReference>
<dbReference type="InterPro" id="IPR020471">
    <property type="entry name" value="AKR"/>
</dbReference>
<accession>A0A0D5CLL5</accession>
<feature type="domain" description="NADP-dependent oxidoreductase" evidence="2">
    <location>
        <begin position="18"/>
        <end position="310"/>
    </location>
</feature>
<protein>
    <submittedName>
        <fullName evidence="3">Alcohol dehydrogenase</fullName>
    </submittedName>
</protein>